<dbReference type="AlphaFoldDB" id="A0A0A2A7B6"/>
<comment type="caution">
    <text evidence="2">The sequence shown here is derived from an EMBL/GenBank/DDBJ whole genome shotgun (WGS) entry which is preliminary data.</text>
</comment>
<dbReference type="EMBL" id="JNAM01000013">
    <property type="protein sequence ID" value="KGF96394.1"/>
    <property type="molecule type" value="Genomic_DNA"/>
</dbReference>
<name>A0A0A2A7B6_PROMR</name>
<sequence>MMKLAIVFLPVVFALIWVLFIGLRINKVETRDGNRKLINY</sequence>
<organism evidence="2 3">
    <name type="scientific">Prochlorococcus marinus str. MIT 9302</name>
    <dbReference type="NCBI Taxonomy" id="74545"/>
    <lineage>
        <taxon>Bacteria</taxon>
        <taxon>Bacillati</taxon>
        <taxon>Cyanobacteriota</taxon>
        <taxon>Cyanophyceae</taxon>
        <taxon>Synechococcales</taxon>
        <taxon>Prochlorococcaceae</taxon>
        <taxon>Prochlorococcus</taxon>
    </lineage>
</organism>
<protein>
    <submittedName>
        <fullName evidence="2">Uncharacterized protein</fullName>
    </submittedName>
</protein>
<proteinExistence type="predicted"/>
<evidence type="ECO:0000313" key="3">
    <source>
        <dbReference type="Proteomes" id="UP000030445"/>
    </source>
</evidence>
<gene>
    <name evidence="2" type="ORF">EU96_1919</name>
</gene>
<keyword evidence="1" id="KW-0812">Transmembrane</keyword>
<evidence type="ECO:0000313" key="2">
    <source>
        <dbReference type="EMBL" id="KGF96394.1"/>
    </source>
</evidence>
<accession>A0A0A2A7B6</accession>
<dbReference type="Proteomes" id="UP000030445">
    <property type="component" value="Unassembled WGS sequence"/>
</dbReference>
<reference evidence="3" key="1">
    <citation type="journal article" date="2014" name="Sci. Data">
        <title>Genomes of diverse isolates of the marine cyanobacterium Prochlorococcus.</title>
        <authorList>
            <person name="Biller S."/>
            <person name="Berube P."/>
            <person name="Thompson J."/>
            <person name="Kelly L."/>
            <person name="Roggensack S."/>
            <person name="Awad L."/>
            <person name="Roache-Johnson K."/>
            <person name="Ding H."/>
            <person name="Giovannoni S.J."/>
            <person name="Moore L.R."/>
            <person name="Chisholm S.W."/>
        </authorList>
    </citation>
    <scope>NUCLEOTIDE SEQUENCE [LARGE SCALE GENOMIC DNA]</scope>
    <source>
        <strain evidence="3">MIT 9302</strain>
    </source>
</reference>
<dbReference type="eggNOG" id="ENOG5030RJU">
    <property type="taxonomic scope" value="Bacteria"/>
</dbReference>
<keyword evidence="1" id="KW-0472">Membrane</keyword>
<evidence type="ECO:0000256" key="1">
    <source>
        <dbReference type="SAM" id="Phobius"/>
    </source>
</evidence>
<feature type="transmembrane region" description="Helical" evidence="1">
    <location>
        <begin position="6"/>
        <end position="26"/>
    </location>
</feature>
<keyword evidence="1" id="KW-1133">Transmembrane helix</keyword>